<dbReference type="EMBL" id="JPXS01000045">
    <property type="protein sequence ID" value="KGQ30495.1"/>
    <property type="molecule type" value="Genomic_DNA"/>
</dbReference>
<dbReference type="Gene3D" id="3.40.50.300">
    <property type="entry name" value="P-loop containing nucleotide triphosphate hydrolases"/>
    <property type="match status" value="1"/>
</dbReference>
<dbReference type="RefSeq" id="WP_039084397.1">
    <property type="nucleotide sequence ID" value="NZ_JPXS01000045.1"/>
</dbReference>
<dbReference type="GO" id="GO:0016787">
    <property type="term" value="F:hydrolase activity"/>
    <property type="evidence" value="ECO:0007669"/>
    <property type="project" value="InterPro"/>
</dbReference>
<gene>
    <name evidence="2" type="ORF">JP32_08705</name>
</gene>
<evidence type="ECO:0000313" key="3">
    <source>
        <dbReference type="Proteomes" id="UP000030526"/>
    </source>
</evidence>
<dbReference type="InterPro" id="IPR027417">
    <property type="entry name" value="P-loop_NTPase"/>
</dbReference>
<dbReference type="Pfam" id="PF04851">
    <property type="entry name" value="ResIII"/>
    <property type="match status" value="1"/>
</dbReference>
<comment type="caution">
    <text evidence="2">The sequence shown here is derived from an EMBL/GenBank/DDBJ whole genome shotgun (WGS) entry which is preliminary data.</text>
</comment>
<dbReference type="GO" id="GO:0003677">
    <property type="term" value="F:DNA binding"/>
    <property type="evidence" value="ECO:0007669"/>
    <property type="project" value="InterPro"/>
</dbReference>
<dbReference type="AlphaFoldDB" id="A0A0A2XIK8"/>
<feature type="domain" description="Helicase/UvrB N-terminal" evidence="1">
    <location>
        <begin position="158"/>
        <end position="299"/>
    </location>
</feature>
<proteinExistence type="predicted"/>
<dbReference type="GO" id="GO:0005524">
    <property type="term" value="F:ATP binding"/>
    <property type="evidence" value="ECO:0007669"/>
    <property type="project" value="InterPro"/>
</dbReference>
<reference evidence="2 3" key="1">
    <citation type="submission" date="2014-08" db="EMBL/GenBank/DDBJ databases">
        <title>Chaperone-usher fimbriae in a diverse selection of Gallibacterium genomes.</title>
        <authorList>
            <person name="Kudirkiene E."/>
            <person name="Bager R.J."/>
            <person name="Johnson T.J."/>
            <person name="Bojesen A.M."/>
        </authorList>
    </citation>
    <scope>NUCLEOTIDE SEQUENCE [LARGE SCALE GENOMIC DNA]</scope>
    <source>
        <strain evidence="2 3">20558/3kl.</strain>
    </source>
</reference>
<name>A0A0A2XIK8_9PAST</name>
<sequence>MAKTAKKSAKERNTFHQYLILNRWLLSLFGQSSFSEFKNRLNDERLTGINEEKQTYFFEVLRTELLPLAQNGQISEQDLRRYDLNIIKHWQAITAQRNNASGHQLQMKYFQYLSLLFTEIYLDWYFNRTEAMLQGLNQTLIQAQEQQKYPPFLPYEKEDLNKIAFWNATGSGKTLLMHVNILQYRHYCREKVDQTVLLTPNEGLSYQHLQELRESGFEATLFDKNKTQSNQSDMYQEVQIIDINKLADKKGEKTVSVDSFSGRNLVLVDEGHRGTSGDAWFKRREQLIGDGFAFEYSATFGQAVSKSRTIEEELIEWKKKKAKELFHKKTFDGLDENQLAQLAPDELTLQAFKQKALFESYAKAVLFDYSYKYFYLDGYGKESQILNLRDEDYAPHGDMYLTACLLTFYQQLYLYQSYQKRLQAFNLEKPLWIFVGSKVSDDNSDILKILNFLAHFLNHRTLIETQLKQLLSDTALLTNAKGDNIFQGQFTPLMSFLGKEADLYNDILQKVFNTAIDGRLQVALLKGKEADGELSLSVGNAAPFGVINIGDASSFAKTAATQTAFDVVQNEFAGSLFRRINTADSDIQLLIGSKKFTEGWSSWRVSTMGLLNMGKSEGSQIIQLFGRGVRLKGKDFSLKRTNENERPQGVFLEKLETLNIFGISAGYMEEFKKYLKEEGITPPDEMLTVKFDVRPNVPSGKLKTLRLKDGYKDNQKMGFKRQVRELAFFEMPAAYQGKSKPIQVELDLYPKIEVLSSKQISTPIDKREKNRLDSRLFEAFDWEAIYLALWHYKWQRSWWNLRLSKEKIKAFAVKNDWYTLFIPKNQLVVRQFADIQKQQEILIELLQLYMSRFYQTLKGLYEGQFYETVLVDQDDPALQNQYTFKVENNDSGKAYRNKLLQLQEILENGTLKEAMGWQIPNITAICFEPHLYYPIMTLKNAETLPLTMKPMDMNENSEIRFVQDLQQANEDGRLRSWIGNKDLYLLRNAANKSKGLGFALAGNFYPDFLLWLLDSATGEQWLSFIDPKGILHMSLDHPKFGLAAEIKQLQHKLNLDMTLNAFILSITEWEQLINRLDRSSYSEKNILFMQDKDYLQQMFAKILGDA</sequence>
<dbReference type="InterPro" id="IPR006935">
    <property type="entry name" value="Helicase/UvrB_N"/>
</dbReference>
<accession>A0A0A2XIK8</accession>
<dbReference type="Proteomes" id="UP000030526">
    <property type="component" value="Unassembled WGS sequence"/>
</dbReference>
<evidence type="ECO:0000259" key="1">
    <source>
        <dbReference type="Pfam" id="PF04851"/>
    </source>
</evidence>
<organism evidence="2 3">
    <name type="scientific">Gallibacterium anatis</name>
    <dbReference type="NCBI Taxonomy" id="750"/>
    <lineage>
        <taxon>Bacteria</taxon>
        <taxon>Pseudomonadati</taxon>
        <taxon>Pseudomonadota</taxon>
        <taxon>Gammaproteobacteria</taxon>
        <taxon>Pasteurellales</taxon>
        <taxon>Pasteurellaceae</taxon>
        <taxon>Gallibacterium</taxon>
    </lineage>
</organism>
<dbReference type="SUPFAM" id="SSF52540">
    <property type="entry name" value="P-loop containing nucleoside triphosphate hydrolases"/>
    <property type="match status" value="2"/>
</dbReference>
<evidence type="ECO:0000313" key="2">
    <source>
        <dbReference type="EMBL" id="KGQ30495.1"/>
    </source>
</evidence>
<protein>
    <submittedName>
        <fullName evidence="2">Type III restriction protein, res subunit</fullName>
    </submittedName>
</protein>